<dbReference type="EMBL" id="WWHY01000001">
    <property type="protein sequence ID" value="MYR31891.1"/>
    <property type="molecule type" value="Genomic_DNA"/>
</dbReference>
<evidence type="ECO:0000313" key="2">
    <source>
        <dbReference type="EMBL" id="MYR31891.1"/>
    </source>
</evidence>
<evidence type="ECO:0000313" key="3">
    <source>
        <dbReference type="Proteomes" id="UP000467124"/>
    </source>
</evidence>
<proteinExistence type="predicted"/>
<gene>
    <name evidence="2" type="ORF">GTW20_06280</name>
</gene>
<feature type="domain" description="DUF397" evidence="1">
    <location>
        <begin position="7"/>
        <end position="27"/>
    </location>
</feature>
<dbReference type="RefSeq" id="WP_161110516.1">
    <property type="nucleotide sequence ID" value="NZ_WWHY01000001.1"/>
</dbReference>
<feature type="domain" description="DUF397" evidence="1">
    <location>
        <begin position="51"/>
        <end position="102"/>
    </location>
</feature>
<evidence type="ECO:0000259" key="1">
    <source>
        <dbReference type="Pfam" id="PF04149"/>
    </source>
</evidence>
<protein>
    <submittedName>
        <fullName evidence="2">DUF397 domain-containing protein</fullName>
    </submittedName>
</protein>
<comment type="caution">
    <text evidence="2">The sequence shown here is derived from an EMBL/GenBank/DDBJ whole genome shotgun (WGS) entry which is preliminary data.</text>
</comment>
<organism evidence="2 3">
    <name type="scientific">Nocardiopsis alba</name>
    <dbReference type="NCBI Taxonomy" id="53437"/>
    <lineage>
        <taxon>Bacteria</taxon>
        <taxon>Bacillati</taxon>
        <taxon>Actinomycetota</taxon>
        <taxon>Actinomycetes</taxon>
        <taxon>Streptosporangiales</taxon>
        <taxon>Nocardiopsidaceae</taxon>
        <taxon>Nocardiopsis</taxon>
    </lineage>
</organism>
<reference evidence="2 3" key="1">
    <citation type="journal article" date="2019" name="Nat. Commun.">
        <title>The antimicrobial potential of Streptomyces from insect microbiomes.</title>
        <authorList>
            <person name="Chevrette M.G."/>
            <person name="Carlson C.M."/>
            <person name="Ortega H.E."/>
            <person name="Thomas C."/>
            <person name="Ananiev G.E."/>
            <person name="Barns K.J."/>
            <person name="Book A.J."/>
            <person name="Cagnazzo J."/>
            <person name="Carlos C."/>
            <person name="Flanigan W."/>
            <person name="Grubbs K.J."/>
            <person name="Horn H.A."/>
            <person name="Hoffmann F.M."/>
            <person name="Klassen J.L."/>
            <person name="Knack J.J."/>
            <person name="Lewin G.R."/>
            <person name="McDonald B.R."/>
            <person name="Muller L."/>
            <person name="Melo W.G.P."/>
            <person name="Pinto-Tomas A.A."/>
            <person name="Schmitz A."/>
            <person name="Wendt-Pienkowski E."/>
            <person name="Wildman S."/>
            <person name="Zhao M."/>
            <person name="Zhang F."/>
            <person name="Bugni T.S."/>
            <person name="Andes D.R."/>
            <person name="Pupo M.T."/>
            <person name="Currie C.R."/>
        </authorList>
    </citation>
    <scope>NUCLEOTIDE SEQUENCE [LARGE SCALE GENOMIC DNA]</scope>
    <source>
        <strain evidence="2 3">SID5840</strain>
    </source>
</reference>
<dbReference type="Pfam" id="PF04149">
    <property type="entry name" value="DUF397"/>
    <property type="match status" value="3"/>
</dbReference>
<dbReference type="InterPro" id="IPR007278">
    <property type="entry name" value="DUF397"/>
</dbReference>
<dbReference type="AlphaFoldDB" id="A0A7K2IPJ1"/>
<dbReference type="Proteomes" id="UP000467124">
    <property type="component" value="Unassembled WGS sequence"/>
</dbReference>
<sequence>MTNSALVFRKSSYSGQGQNCVEVAQIPTTFRKSSYSGRGQDCVEVAHLPTDFRKSSHSGAGQNCVEVAGLPSAAAIRDSRHPDAGHLPFPAAEWSVFLRAARG</sequence>
<accession>A0A7K2IPJ1</accession>
<name>A0A7K2IPJ1_9ACTN</name>
<feature type="domain" description="DUF397" evidence="1">
    <location>
        <begin position="29"/>
        <end position="50"/>
    </location>
</feature>